<dbReference type="STRING" id="400727.A0A2T7NQT4"/>
<evidence type="ECO:0000256" key="3">
    <source>
        <dbReference type="ARBA" id="ARBA00022583"/>
    </source>
</evidence>
<feature type="region of interest" description="Disordered" evidence="7">
    <location>
        <begin position="777"/>
        <end position="804"/>
    </location>
</feature>
<comment type="similarity">
    <text evidence="2">Belongs to the FCHO family.</text>
</comment>
<dbReference type="Proteomes" id="UP000245119">
    <property type="component" value="Linkage Group LG10"/>
</dbReference>
<dbReference type="PROSITE" id="PS51072">
    <property type="entry name" value="MHD"/>
    <property type="match status" value="1"/>
</dbReference>
<feature type="domain" description="Reelin" evidence="9">
    <location>
        <begin position="26"/>
        <end position="190"/>
    </location>
</feature>
<gene>
    <name evidence="12" type="ORF">C0Q70_16809</name>
</gene>
<dbReference type="AlphaFoldDB" id="A0A2T7NQT4"/>
<feature type="compositionally biased region" description="Polar residues" evidence="7">
    <location>
        <begin position="733"/>
        <end position="749"/>
    </location>
</feature>
<evidence type="ECO:0000313" key="12">
    <source>
        <dbReference type="EMBL" id="PVD23537.1"/>
    </source>
</evidence>
<dbReference type="Pfam" id="PF10291">
    <property type="entry name" value="muHD"/>
    <property type="match status" value="1"/>
</dbReference>
<keyword evidence="4 6" id="KW-0175">Coiled coil</keyword>
<accession>A0A2T7NQT4</accession>
<dbReference type="GO" id="GO:0072583">
    <property type="term" value="P:clathrin-dependent endocytosis"/>
    <property type="evidence" value="ECO:0007669"/>
    <property type="project" value="TreeGrafter"/>
</dbReference>
<keyword evidence="13" id="KW-1185">Reference proteome</keyword>
<evidence type="ECO:0008006" key="14">
    <source>
        <dbReference type="Google" id="ProtNLM"/>
    </source>
</evidence>
<dbReference type="GO" id="GO:0005905">
    <property type="term" value="C:clathrin-coated pit"/>
    <property type="evidence" value="ECO:0007669"/>
    <property type="project" value="UniProtKB-SubCell"/>
</dbReference>
<dbReference type="GO" id="GO:0005886">
    <property type="term" value="C:plasma membrane"/>
    <property type="evidence" value="ECO:0007669"/>
    <property type="project" value="TreeGrafter"/>
</dbReference>
<reference evidence="12 13" key="1">
    <citation type="submission" date="2018-04" db="EMBL/GenBank/DDBJ databases">
        <title>The genome of golden apple snail Pomacea canaliculata provides insight into stress tolerance and invasive adaptation.</title>
        <authorList>
            <person name="Liu C."/>
            <person name="Liu B."/>
            <person name="Ren Y."/>
            <person name="Zhang Y."/>
            <person name="Wang H."/>
            <person name="Li S."/>
            <person name="Jiang F."/>
            <person name="Yin L."/>
            <person name="Zhang G."/>
            <person name="Qian W."/>
            <person name="Fan W."/>
        </authorList>
    </citation>
    <scope>NUCLEOTIDE SEQUENCE [LARGE SCALE GENOMIC DNA]</scope>
    <source>
        <strain evidence="12">SZHN2017</strain>
        <tissue evidence="12">Muscle</tissue>
    </source>
</reference>
<dbReference type="Gene3D" id="1.20.1270.60">
    <property type="entry name" value="Arfaptin homology (AH) domain/BAR domain"/>
    <property type="match status" value="1"/>
</dbReference>
<evidence type="ECO:0000259" key="10">
    <source>
        <dbReference type="PROSITE" id="PS51072"/>
    </source>
</evidence>
<feature type="compositionally biased region" description="Low complexity" evidence="7">
    <location>
        <begin position="675"/>
        <end position="688"/>
    </location>
</feature>
<sequence>MKLTLSCQNSMGYLPQTMVVVVALLVSTVSGYPSGAPENSCGNLTPSHGGSSSMNVANSPFTVTASKGTYSPGETITVTLKSASSQTFSGFLVQARSSGSTNPLGTFGTASGTRQLTCGSANSASTHSSGASKSSIQLTWTAPQTNAGTVTFWATFVQSYSTFYVGVQSSTLTYMSTQGSATVNNPTTAATVKTSGTSSINDTNRNVFTLLTGEKNNGFFVVYTNMKNGQTSTKDLIDFLKESCAVEESYSKLLAKLAKLTSNTAVVGTFAPFWAVLRSLIEKLSSLHMQLVHTWSDLIKDMVRYSDEQHKRHKSMKETEQGTLEVVQAIQQTTVALHKAREIYHTRCIERERLRRENASPKELEKAEIKYKKAFDEYKNLIDKYESVKSVFEKKMTDSCQHFQELEEEHICQMKDFIDTYAKSWENEHALLGQVHREFKLNCDELTVQKLISSFMEAKRTGTEKPGPIEFVEPDLSSMSTPVTRPMSPDPATSDKRDSLTEKQKQDSSGSPSPVLSDQPGPLSRSVKLRVSRTWFLKNKNKKKEKKLKKKKTKMTKTVNLFKGDDCFVQQDGPEAEVDEEGYRIRPDNPMDNGEESRRKIKVEIRPLSPTNNSSTTGTIEDIRASFEGLRLSPSAVRKRSQTPIDKKMKRSQSESDTLDGKPSQDLLNLDFFGTSSSASTPTGTSYTLPSPISPKTEINWNLASAGPQTSRSSFPTSSPSKWQQYRGQIKYKSTPTSQLNSPTTSGSISFPAALPARPPSRSRAILPQPLKVQNGPASLVRSDSSGPVTFNTTSMPVGSSRGPSPLTIGMSDTIPLAIAFTETVNAFFKGHDATKCVVRMSGNLMMSFPAGVVKVFTDNPSPPSLSFRIRSNGHLENLIPNSSLLSKDSSQNTGVDTLTFTFDMLSLIEHLRHQGEQNKTASYFNVDILKYQIKAKAGVDSTPLPLVVYWKCEENTTDFRMDYRYNASAMSVAATLKNVTVAVGLDAEVLKMHSLPSANWDADTKRAMWKLNDISDVSEQESQGCIRAKFDIKDGPAKPTTTALQFAAEGATLSGVDFELVGTGYRMSLIKKRFATVVSDFPAVVTFKFPIFMQPHVIKSNAAETEESVCARRNLDVKTNNIFEFCDPLAKVDIDLHQQCDI</sequence>
<comment type="subcellular location">
    <subcellularLocation>
        <location evidence="1">Membrane</location>
        <location evidence="1">Clathrin-coated pit</location>
        <topology evidence="1">Peripheral membrane protein</topology>
        <orientation evidence="1">Cytoplasmic side</orientation>
    </subcellularLocation>
</comment>
<dbReference type="GO" id="GO:0030136">
    <property type="term" value="C:clathrin-coated vesicle"/>
    <property type="evidence" value="ECO:0007669"/>
    <property type="project" value="TreeGrafter"/>
</dbReference>
<dbReference type="InterPro" id="IPR002861">
    <property type="entry name" value="Reeler_dom"/>
</dbReference>
<dbReference type="SUPFAM" id="SSF103657">
    <property type="entry name" value="BAR/IMD domain-like"/>
    <property type="match status" value="1"/>
</dbReference>
<name>A0A2T7NQT4_POMCA</name>
<feature type="compositionally biased region" description="Low complexity" evidence="7">
    <location>
        <begin position="710"/>
        <end position="721"/>
    </location>
</feature>
<dbReference type="InterPro" id="IPR028565">
    <property type="entry name" value="MHD"/>
</dbReference>
<dbReference type="InterPro" id="IPR018808">
    <property type="entry name" value="Muniscin_C"/>
</dbReference>
<keyword evidence="3" id="KW-0254">Endocytosis</keyword>
<evidence type="ECO:0000256" key="8">
    <source>
        <dbReference type="SAM" id="SignalP"/>
    </source>
</evidence>
<evidence type="ECO:0000256" key="4">
    <source>
        <dbReference type="ARBA" id="ARBA00023054"/>
    </source>
</evidence>
<keyword evidence="5" id="KW-0168">Coated pit</keyword>
<dbReference type="PANTHER" id="PTHR23065">
    <property type="entry name" value="PROLINE-SERINE-THREONINE PHOSPHATASE INTERACTING PROTEIN 1"/>
    <property type="match status" value="1"/>
</dbReference>
<dbReference type="InterPro" id="IPR027267">
    <property type="entry name" value="AH/BAR_dom_sf"/>
</dbReference>
<feature type="region of interest" description="Disordered" evidence="7">
    <location>
        <begin position="633"/>
        <end position="692"/>
    </location>
</feature>
<keyword evidence="5" id="KW-0472">Membrane</keyword>
<dbReference type="GO" id="GO:0048268">
    <property type="term" value="P:clathrin coat assembly"/>
    <property type="evidence" value="ECO:0007669"/>
    <property type="project" value="TreeGrafter"/>
</dbReference>
<protein>
    <recommendedName>
        <fullName evidence="14">F-BAR domain-containing protein</fullName>
    </recommendedName>
</protein>
<dbReference type="PROSITE" id="PS51019">
    <property type="entry name" value="REELIN"/>
    <property type="match status" value="1"/>
</dbReference>
<dbReference type="OrthoDB" id="5593455at2759"/>
<dbReference type="InterPro" id="IPR042307">
    <property type="entry name" value="Reeler_sf"/>
</dbReference>
<dbReference type="PANTHER" id="PTHR23065:SF15">
    <property type="entry name" value="AT02057P"/>
    <property type="match status" value="1"/>
</dbReference>
<keyword evidence="8" id="KW-0732">Signal</keyword>
<evidence type="ECO:0000259" key="11">
    <source>
        <dbReference type="PROSITE" id="PS51741"/>
    </source>
</evidence>
<evidence type="ECO:0000256" key="2">
    <source>
        <dbReference type="ARBA" id="ARBA00011064"/>
    </source>
</evidence>
<evidence type="ECO:0000256" key="6">
    <source>
        <dbReference type="PROSITE-ProRule" id="PRU01077"/>
    </source>
</evidence>
<feature type="compositionally biased region" description="Polar residues" evidence="7">
    <location>
        <begin position="507"/>
        <end position="516"/>
    </location>
</feature>
<feature type="region of interest" description="Disordered" evidence="7">
    <location>
        <begin position="706"/>
        <end position="725"/>
    </location>
</feature>
<dbReference type="InterPro" id="IPR054713">
    <property type="entry name" value="GMIP/FCHO2-like_FCH"/>
</dbReference>
<dbReference type="Gene3D" id="2.60.40.4060">
    <property type="entry name" value="Reeler domain"/>
    <property type="match status" value="1"/>
</dbReference>
<dbReference type="CDD" id="cd08544">
    <property type="entry name" value="Reeler"/>
    <property type="match status" value="1"/>
</dbReference>
<feature type="chain" id="PRO_5015632621" description="F-BAR domain-containing protein" evidence="8">
    <location>
        <begin position="32"/>
        <end position="1143"/>
    </location>
</feature>
<dbReference type="InterPro" id="IPR031160">
    <property type="entry name" value="F_BAR_dom"/>
</dbReference>
<proteinExistence type="inferred from homology"/>
<feature type="compositionally biased region" description="Low complexity" evidence="7">
    <location>
        <begin position="750"/>
        <end position="762"/>
    </location>
</feature>
<feature type="region of interest" description="Disordered" evidence="7">
    <location>
        <begin position="459"/>
        <end position="525"/>
    </location>
</feature>
<evidence type="ECO:0000313" key="13">
    <source>
        <dbReference type="Proteomes" id="UP000245119"/>
    </source>
</evidence>
<feature type="compositionally biased region" description="Polar residues" evidence="7">
    <location>
        <begin position="782"/>
        <end position="798"/>
    </location>
</feature>
<comment type="caution">
    <text evidence="12">The sequence shown here is derived from an EMBL/GenBank/DDBJ whole genome shotgun (WGS) entry which is preliminary data.</text>
</comment>
<dbReference type="CDD" id="cd07648">
    <property type="entry name" value="F-BAR_FCHO"/>
    <property type="match status" value="1"/>
</dbReference>
<feature type="domain" description="MHD" evidence="10">
    <location>
        <begin position="814"/>
        <end position="1091"/>
    </location>
</feature>
<dbReference type="InterPro" id="IPR001060">
    <property type="entry name" value="FCH_dom"/>
</dbReference>
<dbReference type="PROSITE" id="PS51741">
    <property type="entry name" value="F_BAR"/>
    <property type="match status" value="1"/>
</dbReference>
<evidence type="ECO:0000256" key="7">
    <source>
        <dbReference type="SAM" id="MobiDB-lite"/>
    </source>
</evidence>
<feature type="domain" description="F-BAR" evidence="11">
    <location>
        <begin position="205"/>
        <end position="451"/>
    </location>
</feature>
<dbReference type="EMBL" id="PZQS01000010">
    <property type="protein sequence ID" value="PVD23537.1"/>
    <property type="molecule type" value="Genomic_DNA"/>
</dbReference>
<feature type="region of interest" description="Disordered" evidence="7">
    <location>
        <begin position="733"/>
        <end position="762"/>
    </location>
</feature>
<dbReference type="Pfam" id="PF02014">
    <property type="entry name" value="Reeler"/>
    <property type="match status" value="1"/>
</dbReference>
<evidence type="ECO:0000256" key="5">
    <source>
        <dbReference type="ARBA" id="ARBA00023176"/>
    </source>
</evidence>
<feature type="signal peptide" evidence="8">
    <location>
        <begin position="1"/>
        <end position="31"/>
    </location>
</feature>
<dbReference type="SMART" id="SM00055">
    <property type="entry name" value="FCH"/>
    <property type="match status" value="1"/>
</dbReference>
<dbReference type="Pfam" id="PF22699">
    <property type="entry name" value="GMIP-like_FCH"/>
    <property type="match status" value="1"/>
</dbReference>
<feature type="compositionally biased region" description="Basic and acidic residues" evidence="7">
    <location>
        <begin position="493"/>
        <end position="506"/>
    </location>
</feature>
<evidence type="ECO:0000259" key="9">
    <source>
        <dbReference type="PROSITE" id="PS51019"/>
    </source>
</evidence>
<organism evidence="12 13">
    <name type="scientific">Pomacea canaliculata</name>
    <name type="common">Golden apple snail</name>
    <dbReference type="NCBI Taxonomy" id="400727"/>
    <lineage>
        <taxon>Eukaryota</taxon>
        <taxon>Metazoa</taxon>
        <taxon>Spiralia</taxon>
        <taxon>Lophotrochozoa</taxon>
        <taxon>Mollusca</taxon>
        <taxon>Gastropoda</taxon>
        <taxon>Caenogastropoda</taxon>
        <taxon>Architaenioglossa</taxon>
        <taxon>Ampullarioidea</taxon>
        <taxon>Ampullariidae</taxon>
        <taxon>Pomacea</taxon>
    </lineage>
</organism>
<evidence type="ECO:0000256" key="1">
    <source>
        <dbReference type="ARBA" id="ARBA00004283"/>
    </source>
</evidence>